<comment type="caution">
    <text evidence="7">The sequence shown here is derived from an EMBL/GenBank/DDBJ whole genome shotgun (WGS) entry which is preliminary data.</text>
</comment>
<keyword evidence="8" id="KW-1185">Reference proteome</keyword>
<organism evidence="7 8">
    <name type="scientific">Cryobacterium glucosi</name>
    <dbReference type="NCBI Taxonomy" id="1259175"/>
    <lineage>
        <taxon>Bacteria</taxon>
        <taxon>Bacillati</taxon>
        <taxon>Actinomycetota</taxon>
        <taxon>Actinomycetes</taxon>
        <taxon>Micrococcales</taxon>
        <taxon>Microbacteriaceae</taxon>
        <taxon>Cryobacterium</taxon>
    </lineage>
</organism>
<keyword evidence="4" id="KW-0067">ATP-binding</keyword>
<evidence type="ECO:0000256" key="1">
    <source>
        <dbReference type="ARBA" id="ARBA00022679"/>
    </source>
</evidence>
<dbReference type="NCBIfam" id="NF047744">
    <property type="entry name" value="CG0192_rel"/>
    <property type="match status" value="1"/>
</dbReference>
<evidence type="ECO:0000256" key="5">
    <source>
        <dbReference type="SAM" id="MobiDB-lite"/>
    </source>
</evidence>
<dbReference type="RefSeq" id="WP_134561154.1">
    <property type="nucleotide sequence ID" value="NZ_SOFS01000012.1"/>
</dbReference>
<dbReference type="InterPro" id="IPR040999">
    <property type="entry name" value="Mak_N_cap"/>
</dbReference>
<keyword evidence="1" id="KW-0808">Transferase</keyword>
<dbReference type="EMBL" id="SOFS01000012">
    <property type="protein sequence ID" value="TFC22628.1"/>
    <property type="molecule type" value="Genomic_DNA"/>
</dbReference>
<evidence type="ECO:0000256" key="2">
    <source>
        <dbReference type="ARBA" id="ARBA00022741"/>
    </source>
</evidence>
<evidence type="ECO:0000259" key="6">
    <source>
        <dbReference type="Pfam" id="PF18085"/>
    </source>
</evidence>
<keyword evidence="2" id="KW-0547">Nucleotide-binding</keyword>
<feature type="compositionally biased region" description="Low complexity" evidence="5">
    <location>
        <begin position="145"/>
        <end position="160"/>
    </location>
</feature>
<dbReference type="Pfam" id="PF18085">
    <property type="entry name" value="Mak_N_cap"/>
    <property type="match status" value="1"/>
</dbReference>
<reference evidence="7 8" key="1">
    <citation type="submission" date="2019-03" db="EMBL/GenBank/DDBJ databases">
        <title>Genomics of glacier-inhabiting Cryobacterium strains.</title>
        <authorList>
            <person name="Liu Q."/>
            <person name="Xin Y.-H."/>
        </authorList>
    </citation>
    <scope>NUCLEOTIDE SEQUENCE [LARGE SCALE GENOMIC DNA]</scope>
    <source>
        <strain evidence="7 8">MDB1-5</strain>
    </source>
</reference>
<gene>
    <name evidence="7" type="ORF">E3O46_04090</name>
</gene>
<evidence type="ECO:0000313" key="7">
    <source>
        <dbReference type="EMBL" id="TFC22628.1"/>
    </source>
</evidence>
<feature type="domain" description="Maltokinase N-terminal cap" evidence="6">
    <location>
        <begin position="20"/>
        <end position="103"/>
    </location>
</feature>
<evidence type="ECO:0000256" key="3">
    <source>
        <dbReference type="ARBA" id="ARBA00022777"/>
    </source>
</evidence>
<name>A0ABY2IQY7_9MICO</name>
<protein>
    <recommendedName>
        <fullName evidence="6">Maltokinase N-terminal cap domain-containing protein</fullName>
    </recommendedName>
</protein>
<evidence type="ECO:0000313" key="8">
    <source>
        <dbReference type="Proteomes" id="UP000297604"/>
    </source>
</evidence>
<feature type="region of interest" description="Disordered" evidence="5">
    <location>
        <begin position="141"/>
        <end position="165"/>
    </location>
</feature>
<proteinExistence type="predicted"/>
<sequence length="225" mass="23715">MALIHRAQLRPSKLELVEPWLRMQSWFAGDPSAPLTAVAAYRFDDPAGEVGIETLLVRAGDGPVLQVPLTYRDAPLEGGDAWLIGTMEHSVLGRRWTYDATGDPTYIAALATTIHRGGTQADEFVDVDGDLVFRESTATVAGSGTTDASTPALSSTTALSTRDEPGSTVVEAGSLRLVVLRVPGSPTAETSVLAARTPTGGVPEHLSGTWADQPRSRILALAIAL</sequence>
<dbReference type="Proteomes" id="UP000297604">
    <property type="component" value="Unassembled WGS sequence"/>
</dbReference>
<keyword evidence="3" id="KW-0418">Kinase</keyword>
<evidence type="ECO:0000256" key="4">
    <source>
        <dbReference type="ARBA" id="ARBA00022840"/>
    </source>
</evidence>
<accession>A0ABY2IQY7</accession>